<name>A0AA48HUY9_9FIRM</name>
<evidence type="ECO:0000256" key="1">
    <source>
        <dbReference type="ARBA" id="ARBA00010148"/>
    </source>
</evidence>
<dbReference type="Proteomes" id="UP001337580">
    <property type="component" value="Chromosome"/>
</dbReference>
<accession>A0AA48HUY9</accession>
<dbReference type="InterPro" id="IPR036906">
    <property type="entry name" value="ATPase_V1_fsu_sf"/>
</dbReference>
<dbReference type="Pfam" id="PF01990">
    <property type="entry name" value="ATP-synt_F"/>
    <property type="match status" value="1"/>
</dbReference>
<gene>
    <name evidence="4" type="ORF">CfP315_0366</name>
</gene>
<proteinExistence type="inferred from homology"/>
<dbReference type="EMBL" id="AP027924">
    <property type="protein sequence ID" value="BED91833.1"/>
    <property type="molecule type" value="Genomic_DNA"/>
</dbReference>
<dbReference type="SUPFAM" id="SSF159468">
    <property type="entry name" value="AtpF-like"/>
    <property type="match status" value="1"/>
</dbReference>
<dbReference type="Gene3D" id="3.40.50.10580">
    <property type="entry name" value="ATPase, V1 complex, subunit F"/>
    <property type="match status" value="1"/>
</dbReference>
<evidence type="ECO:0000256" key="3">
    <source>
        <dbReference type="ARBA" id="ARBA00023065"/>
    </source>
</evidence>
<keyword evidence="3" id="KW-0406">Ion transport</keyword>
<evidence type="ECO:0000313" key="4">
    <source>
        <dbReference type="EMBL" id="BED91833.1"/>
    </source>
</evidence>
<protein>
    <submittedName>
        <fullName evidence="4">V-type ATP synthase subunit F</fullName>
    </submittedName>
</protein>
<dbReference type="InterPro" id="IPR008218">
    <property type="entry name" value="ATPase_V1-cplx_f_g_su"/>
</dbReference>
<organism evidence="4">
    <name type="scientific">Candidatus Improbicoccus pseudotrichonymphae</name>
    <dbReference type="NCBI Taxonomy" id="3033792"/>
    <lineage>
        <taxon>Bacteria</taxon>
        <taxon>Bacillati</taxon>
        <taxon>Bacillota</taxon>
        <taxon>Clostridia</taxon>
        <taxon>Candidatus Improbicoccus</taxon>
    </lineage>
</organism>
<dbReference type="KEGG" id="ips:CfP315_0366"/>
<dbReference type="AlphaFoldDB" id="A0AA48HUY9"/>
<reference evidence="4" key="1">
    <citation type="journal article" date="2023" name="ISME J.">
        <title>Emergence of putative energy parasites within Clostridia revealed by genome analysis of a novel endosymbiotic clade.</title>
        <authorList>
            <person name="Takahashi K."/>
            <person name="Kuwahara H."/>
            <person name="Horikawa Y."/>
            <person name="Izawa K."/>
            <person name="Kato D."/>
            <person name="Inagaki T."/>
            <person name="Yuki M."/>
            <person name="Ohkuma M."/>
            <person name="Hongoh Y."/>
        </authorList>
    </citation>
    <scope>NUCLEOTIDE SEQUENCE</scope>
    <source>
        <strain evidence="4">CfP3-15</strain>
    </source>
</reference>
<evidence type="ECO:0000256" key="2">
    <source>
        <dbReference type="ARBA" id="ARBA00022448"/>
    </source>
</evidence>
<comment type="similarity">
    <text evidence="1">Belongs to the V-ATPase F subunit family.</text>
</comment>
<dbReference type="GO" id="GO:0046961">
    <property type="term" value="F:proton-transporting ATPase activity, rotational mechanism"/>
    <property type="evidence" value="ECO:0007669"/>
    <property type="project" value="InterPro"/>
</dbReference>
<sequence>MRFFLISDNRDTLLGLRFAGIKGKLAKTEVEVKDIINNVDEQVLVIVITEKLADKMRDWINNFKISRSKPLIVAIPDRHGSGAMGKLLIEYIREAIW</sequence>
<keyword evidence="2" id="KW-0813">Transport</keyword>